<evidence type="ECO:0000256" key="9">
    <source>
        <dbReference type="ARBA" id="ARBA00022824"/>
    </source>
</evidence>
<keyword evidence="12 14" id="KW-0472">Membrane</keyword>
<dbReference type="PANTHER" id="PTHR12317">
    <property type="entry name" value="DIACYLGLYCEROL O-ACYLTRANSFERASE"/>
    <property type="match status" value="1"/>
</dbReference>
<keyword evidence="8" id="KW-0319">Glycerol metabolism</keyword>
<evidence type="ECO:0000256" key="5">
    <source>
        <dbReference type="ARBA" id="ARBA00022516"/>
    </source>
</evidence>
<comment type="pathway">
    <text evidence="3">Lipid metabolism.</text>
</comment>
<name>A0A6B2L9Z5_9EUKA</name>
<protein>
    <recommendedName>
        <fullName evidence="14">Acyltransferase</fullName>
        <ecNumber evidence="14">2.3.1.-</ecNumber>
    </recommendedName>
</protein>
<dbReference type="GO" id="GO:0004144">
    <property type="term" value="F:diacylglycerol O-acyltransferase activity"/>
    <property type="evidence" value="ECO:0007669"/>
    <property type="project" value="TreeGrafter"/>
</dbReference>
<evidence type="ECO:0000256" key="8">
    <source>
        <dbReference type="ARBA" id="ARBA00022798"/>
    </source>
</evidence>
<dbReference type="GO" id="GO:0006071">
    <property type="term" value="P:glycerol metabolic process"/>
    <property type="evidence" value="ECO:0007669"/>
    <property type="project" value="UniProtKB-KW"/>
</dbReference>
<dbReference type="AlphaFoldDB" id="A0A6B2L9Z5"/>
<keyword evidence="10 14" id="KW-1133">Transmembrane helix</keyword>
<reference evidence="15" key="1">
    <citation type="journal article" date="2020" name="J. Eukaryot. Microbiol.">
        <title>De novo Sequencing, Assembly and Annotation of the Transcriptome for the Free-Living Testate Amoeba Arcella intermedia.</title>
        <authorList>
            <person name="Ribeiro G.M."/>
            <person name="Porfirio-Sousa A.L."/>
            <person name="Maurer-Alcala X.X."/>
            <person name="Katz L.A."/>
            <person name="Lahr D.J.G."/>
        </authorList>
    </citation>
    <scope>NUCLEOTIDE SEQUENCE</scope>
</reference>
<comment type="caution">
    <text evidence="14">Lacks conserved residue(s) required for the propagation of feature annotation.</text>
</comment>
<keyword evidence="11" id="KW-0443">Lipid metabolism</keyword>
<evidence type="ECO:0000256" key="11">
    <source>
        <dbReference type="ARBA" id="ARBA00023098"/>
    </source>
</evidence>
<evidence type="ECO:0000256" key="7">
    <source>
        <dbReference type="ARBA" id="ARBA00022692"/>
    </source>
</evidence>
<dbReference type="GO" id="GO:0019432">
    <property type="term" value="P:triglyceride biosynthetic process"/>
    <property type="evidence" value="ECO:0007669"/>
    <property type="project" value="TreeGrafter"/>
</dbReference>
<evidence type="ECO:0000256" key="14">
    <source>
        <dbReference type="RuleBase" id="RU367023"/>
    </source>
</evidence>
<dbReference type="CDD" id="cd07987">
    <property type="entry name" value="LPLAT_MGAT-like"/>
    <property type="match status" value="1"/>
</dbReference>
<evidence type="ECO:0000256" key="1">
    <source>
        <dbReference type="ARBA" id="ARBA00004477"/>
    </source>
</evidence>
<evidence type="ECO:0000256" key="2">
    <source>
        <dbReference type="ARBA" id="ARBA00004771"/>
    </source>
</evidence>
<accession>A0A6B2L9Z5</accession>
<evidence type="ECO:0000256" key="10">
    <source>
        <dbReference type="ARBA" id="ARBA00022989"/>
    </source>
</evidence>
<evidence type="ECO:0000313" key="15">
    <source>
        <dbReference type="EMBL" id="NDV33745.1"/>
    </source>
</evidence>
<keyword evidence="6 14" id="KW-0808">Transferase</keyword>
<dbReference type="Pfam" id="PF03982">
    <property type="entry name" value="DAGAT"/>
    <property type="match status" value="1"/>
</dbReference>
<dbReference type="EC" id="2.3.1.-" evidence="14"/>
<evidence type="ECO:0000256" key="13">
    <source>
        <dbReference type="ARBA" id="ARBA00023315"/>
    </source>
</evidence>
<dbReference type="InterPro" id="IPR007130">
    <property type="entry name" value="DAGAT"/>
</dbReference>
<dbReference type="GO" id="GO:0005789">
    <property type="term" value="C:endoplasmic reticulum membrane"/>
    <property type="evidence" value="ECO:0007669"/>
    <property type="project" value="UniProtKB-SubCell"/>
</dbReference>
<dbReference type="PANTHER" id="PTHR12317:SF0">
    <property type="entry name" value="ACYLTRANSFERASE"/>
    <property type="match status" value="1"/>
</dbReference>
<evidence type="ECO:0000256" key="6">
    <source>
        <dbReference type="ARBA" id="ARBA00022679"/>
    </source>
</evidence>
<dbReference type="EMBL" id="GIBP01004776">
    <property type="protein sequence ID" value="NDV33745.1"/>
    <property type="molecule type" value="Transcribed_RNA"/>
</dbReference>
<comment type="similarity">
    <text evidence="4 14">Belongs to the diacylglycerol acyltransferase family.</text>
</comment>
<evidence type="ECO:0000256" key="4">
    <source>
        <dbReference type="ARBA" id="ARBA00005420"/>
    </source>
</evidence>
<proteinExistence type="inferred from homology"/>
<keyword evidence="13" id="KW-0012">Acyltransferase</keyword>
<comment type="subcellular location">
    <subcellularLocation>
        <location evidence="1 14">Endoplasmic reticulum membrane</location>
        <topology evidence="1 14">Multi-pass membrane protein</topology>
    </subcellularLocation>
</comment>
<keyword evidence="9 14" id="KW-0256">Endoplasmic reticulum</keyword>
<keyword evidence="7 14" id="KW-0812">Transmembrane</keyword>
<evidence type="ECO:0000256" key="3">
    <source>
        <dbReference type="ARBA" id="ARBA00005189"/>
    </source>
</evidence>
<feature type="transmembrane region" description="Helical" evidence="14">
    <location>
        <begin position="12"/>
        <end position="45"/>
    </location>
</feature>
<sequence>MNIPLHRRVETAVTLVFLALQTFCILGSFVLLFLFPLPMILYLGFIFVYDKATPSGQGRRLEWFRELKFFKYLKDYFPCATHKTADLDPSKTYIFVYHPHGILSVGCFITFGTNATGFKELFPGITSSLCTLPAQFFTPFWREILLYLGVRDSNMKSCLYGLSRGPGSAITLVVGGAQESLYSKPGTAELCLLKRKGFVKVALTTGSSLVPVFGFGETDIWDQVPNPEGSMVRKIQDTLKKFITFTIPFIRGRGVFQYNWGLLPQRRPLNVVVGAPIDVPKVEKPTPEEIDEYHNKYIKGLEELYHQYKDVYAKNRQADLVFKE</sequence>
<organism evidence="15">
    <name type="scientific">Arcella intermedia</name>
    <dbReference type="NCBI Taxonomy" id="1963864"/>
    <lineage>
        <taxon>Eukaryota</taxon>
        <taxon>Amoebozoa</taxon>
        <taxon>Tubulinea</taxon>
        <taxon>Elardia</taxon>
        <taxon>Arcellinida</taxon>
        <taxon>Sphaerothecina</taxon>
        <taxon>Arcellidae</taxon>
        <taxon>Arcella</taxon>
    </lineage>
</organism>
<evidence type="ECO:0000256" key="12">
    <source>
        <dbReference type="ARBA" id="ARBA00023136"/>
    </source>
</evidence>
<keyword evidence="5" id="KW-0444">Lipid biosynthesis</keyword>
<comment type="pathway">
    <text evidence="2">Glycerolipid metabolism; triacylglycerol biosynthesis.</text>
</comment>